<accession>A0A1U7M824</accession>
<dbReference type="GO" id="GO:0006564">
    <property type="term" value="P:L-serine biosynthetic process"/>
    <property type="evidence" value="ECO:0007669"/>
    <property type="project" value="TreeGrafter"/>
</dbReference>
<keyword evidence="7" id="KW-1185">Reference proteome</keyword>
<keyword evidence="5" id="KW-0460">Magnesium</keyword>
<reference evidence="6 7" key="1">
    <citation type="submission" date="2016-02" db="EMBL/GenBank/DDBJ databases">
        <title>Genome sequence of Tissierella creatinophila DSM 6911.</title>
        <authorList>
            <person name="Poehlein A."/>
            <person name="Daniel R."/>
        </authorList>
    </citation>
    <scope>NUCLEOTIDE SEQUENCE [LARGE SCALE GENOMIC DNA]</scope>
    <source>
        <strain evidence="6 7">DSM 6911</strain>
    </source>
</reference>
<gene>
    <name evidence="6" type="primary">mtnX</name>
    <name evidence="6" type="ORF">TICRE_04670</name>
</gene>
<dbReference type="Proteomes" id="UP000186112">
    <property type="component" value="Unassembled WGS sequence"/>
</dbReference>
<keyword evidence="4 6" id="KW-0378">Hydrolase</keyword>
<dbReference type="GO" id="GO:0036424">
    <property type="term" value="F:L-phosphoserine phosphatase activity"/>
    <property type="evidence" value="ECO:0007669"/>
    <property type="project" value="TreeGrafter"/>
</dbReference>
<dbReference type="InterPro" id="IPR050582">
    <property type="entry name" value="HAD-like_SerB"/>
</dbReference>
<evidence type="ECO:0000313" key="6">
    <source>
        <dbReference type="EMBL" id="OLS03473.1"/>
    </source>
</evidence>
<comment type="cofactor">
    <cofactor evidence="1">
        <name>Mg(2+)</name>
        <dbReference type="ChEBI" id="CHEBI:18420"/>
    </cofactor>
</comment>
<evidence type="ECO:0000256" key="4">
    <source>
        <dbReference type="ARBA" id="ARBA00022801"/>
    </source>
</evidence>
<dbReference type="OrthoDB" id="9804940at2"/>
<evidence type="ECO:0000256" key="5">
    <source>
        <dbReference type="ARBA" id="ARBA00022842"/>
    </source>
</evidence>
<name>A0A1U7M824_TISCR</name>
<dbReference type="InterPro" id="IPR036412">
    <property type="entry name" value="HAD-like_sf"/>
</dbReference>
<dbReference type="Gene3D" id="3.40.50.1000">
    <property type="entry name" value="HAD superfamily/HAD-like"/>
    <property type="match status" value="1"/>
</dbReference>
<comment type="caution">
    <text evidence="6">The sequence shown here is derived from an EMBL/GenBank/DDBJ whole genome shotgun (WGS) entry which is preliminary data.</text>
</comment>
<dbReference type="SUPFAM" id="SSF56784">
    <property type="entry name" value="HAD-like"/>
    <property type="match status" value="1"/>
</dbReference>
<evidence type="ECO:0000313" key="7">
    <source>
        <dbReference type="Proteomes" id="UP000186112"/>
    </source>
</evidence>
<evidence type="ECO:0000256" key="3">
    <source>
        <dbReference type="ARBA" id="ARBA00022723"/>
    </source>
</evidence>
<protein>
    <submittedName>
        <fullName evidence="6">2-hydroxy-3-keto-5-methylthiopentenyl-1-phosphate phosphatase</fullName>
        <ecNumber evidence="6">3.1.3.87</ecNumber>
    </submittedName>
</protein>
<dbReference type="InterPro" id="IPR006384">
    <property type="entry name" value="HAD_hydro_PyrdxlP_Pase-like"/>
</dbReference>
<dbReference type="RefSeq" id="WP_075724733.1">
    <property type="nucleotide sequence ID" value="NZ_LTDM01000006.1"/>
</dbReference>
<organism evidence="6 7">
    <name type="scientific">Tissierella creatinophila DSM 6911</name>
    <dbReference type="NCBI Taxonomy" id="1123403"/>
    <lineage>
        <taxon>Bacteria</taxon>
        <taxon>Bacillati</taxon>
        <taxon>Bacillota</taxon>
        <taxon>Tissierellia</taxon>
        <taxon>Tissierellales</taxon>
        <taxon>Tissierellaceae</taxon>
        <taxon>Tissierella</taxon>
    </lineage>
</organism>
<dbReference type="PANTHER" id="PTHR43344">
    <property type="entry name" value="PHOSPHOSERINE PHOSPHATASE"/>
    <property type="match status" value="1"/>
</dbReference>
<dbReference type="InterPro" id="IPR016965">
    <property type="entry name" value="Pase_PHOSPHO-typ"/>
</dbReference>
<evidence type="ECO:0000256" key="1">
    <source>
        <dbReference type="ARBA" id="ARBA00001946"/>
    </source>
</evidence>
<dbReference type="Pfam" id="PF06888">
    <property type="entry name" value="Put_Phosphatase"/>
    <property type="match status" value="1"/>
</dbReference>
<dbReference type="AlphaFoldDB" id="A0A1U7M824"/>
<sequence>MLLKNIDFNEIAILVDFDGTITTKDTNNLLVEVYGNETTDRLKKEFREGKLNFPEYFQGEMSQLRLTEDEYINFLLEKVEISPGFLEFYENIKEKGIRIGIISGGFKNGIISFLKKHGIKDIEIFSNKLIFDGDIPHIEFLDGQDFKCCDKGPCGNCKIKHYNRYKKDAEKVIFIGDGTTDMPVAEVADVVFAKDSLAKYLDQKSIDYIFYEDFRDINKLIFN</sequence>
<dbReference type="GO" id="GO:0000287">
    <property type="term" value="F:magnesium ion binding"/>
    <property type="evidence" value="ECO:0007669"/>
    <property type="project" value="TreeGrafter"/>
</dbReference>
<comment type="similarity">
    <text evidence="2">Belongs to the HAD-like hydrolase superfamily. SerB family.</text>
</comment>
<evidence type="ECO:0000256" key="2">
    <source>
        <dbReference type="ARBA" id="ARBA00009184"/>
    </source>
</evidence>
<proteinExistence type="inferred from homology"/>
<dbReference type="GO" id="GO:0043716">
    <property type="term" value="F:2-hydroxy-3-keto-5-methylthiopentenyl-1-phosphate phosphatase activity"/>
    <property type="evidence" value="ECO:0007669"/>
    <property type="project" value="UniProtKB-EC"/>
</dbReference>
<dbReference type="InterPro" id="IPR023214">
    <property type="entry name" value="HAD_sf"/>
</dbReference>
<dbReference type="Gene3D" id="3.90.1470.20">
    <property type="match status" value="1"/>
</dbReference>
<dbReference type="GO" id="GO:0005737">
    <property type="term" value="C:cytoplasm"/>
    <property type="evidence" value="ECO:0007669"/>
    <property type="project" value="TreeGrafter"/>
</dbReference>
<dbReference type="NCBIfam" id="TIGR01488">
    <property type="entry name" value="HAD-SF-IB"/>
    <property type="match status" value="1"/>
</dbReference>
<dbReference type="EC" id="3.1.3.87" evidence="6"/>
<dbReference type="NCBIfam" id="TIGR01489">
    <property type="entry name" value="DKMTPPase-SF"/>
    <property type="match status" value="1"/>
</dbReference>
<keyword evidence="3" id="KW-0479">Metal-binding</keyword>
<dbReference type="PANTHER" id="PTHR43344:SF21">
    <property type="entry name" value="POLYOL PHOSPHATE PHOSPHATASE PYP1"/>
    <property type="match status" value="1"/>
</dbReference>
<dbReference type="EMBL" id="LTDM01000006">
    <property type="protein sequence ID" value="OLS03473.1"/>
    <property type="molecule type" value="Genomic_DNA"/>
</dbReference>